<dbReference type="InterPro" id="IPR002591">
    <property type="entry name" value="Phosphodiest/P_Trfase"/>
</dbReference>
<keyword evidence="2" id="KW-1185">Reference proteome</keyword>
<comment type="caution">
    <text evidence="1">The sequence shown here is derived from an EMBL/GenBank/DDBJ whole genome shotgun (WGS) entry which is preliminary data.</text>
</comment>
<evidence type="ECO:0008006" key="3">
    <source>
        <dbReference type="Google" id="ProtNLM"/>
    </source>
</evidence>
<dbReference type="AlphaFoldDB" id="A0A4U0NY32"/>
<dbReference type="InterPro" id="IPR013320">
    <property type="entry name" value="ConA-like_dom_sf"/>
</dbReference>
<dbReference type="Gene3D" id="2.60.120.200">
    <property type="match status" value="1"/>
</dbReference>
<dbReference type="PROSITE" id="PS51257">
    <property type="entry name" value="PROKAR_LIPOPROTEIN"/>
    <property type="match status" value="1"/>
</dbReference>
<dbReference type="GO" id="GO:0004553">
    <property type="term" value="F:hydrolase activity, hydrolyzing O-glycosyl compounds"/>
    <property type="evidence" value="ECO:0007669"/>
    <property type="project" value="UniProtKB-ARBA"/>
</dbReference>
<proteinExistence type="predicted"/>
<dbReference type="RefSeq" id="WP_136901683.1">
    <property type="nucleotide sequence ID" value="NZ_SUME01000005.1"/>
</dbReference>
<evidence type="ECO:0000313" key="1">
    <source>
        <dbReference type="EMBL" id="TJZ59741.1"/>
    </source>
</evidence>
<dbReference type="GO" id="GO:0005975">
    <property type="term" value="P:carbohydrate metabolic process"/>
    <property type="evidence" value="ECO:0007669"/>
    <property type="project" value="UniProtKB-ARBA"/>
</dbReference>
<dbReference type="Pfam" id="PF13385">
    <property type="entry name" value="Laminin_G_3"/>
    <property type="match status" value="1"/>
</dbReference>
<dbReference type="Gene3D" id="3.40.720.10">
    <property type="entry name" value="Alkaline Phosphatase, subunit A"/>
    <property type="match status" value="1"/>
</dbReference>
<dbReference type="InterPro" id="IPR017850">
    <property type="entry name" value="Alkaline_phosphatase_core_sf"/>
</dbReference>
<dbReference type="SUPFAM" id="SSF53649">
    <property type="entry name" value="Alkaline phosphatase-like"/>
    <property type="match status" value="1"/>
</dbReference>
<protein>
    <recommendedName>
        <fullName evidence="3">DUF4983 domain-containing protein</fullName>
    </recommendedName>
</protein>
<dbReference type="SUPFAM" id="SSF49899">
    <property type="entry name" value="Concanavalin A-like lectins/glucanases"/>
    <property type="match status" value="1"/>
</dbReference>
<dbReference type="EMBL" id="SUME01000005">
    <property type="protein sequence ID" value="TJZ59741.1"/>
    <property type="molecule type" value="Genomic_DNA"/>
</dbReference>
<sequence>MKKIFIGILISSFLSVGCTKYDNPQPSFEEYEQEEDAVVRNKVLVIAVDGLVGSQIKAYQPTVIAKMLEKSKYSFIAQADVNTNDPAGMVTLLTGYPSATHKVISESYLPDFDPSDPHGDNQFTPSFIYRLENKDSKKNTSAIMRNVALTGNFLGEADFSTVESSDEAVKSKAVDFLNSNNPDLMLLQFSEVQDAGKDGGFVVSNAKYKTALDKVDGYIGEIKTALETRSNYANENWLIVICSAQGGTPTGSYGGSTADEMNTFTLYYNKDFVSTELNADPMATFFANGYFAGTYTHYDGVARRTFSEIGVRAQTPAGAESNVFNPSATGELTFEFKMKLREDNFWGGLSFSGGYRNYYNYFLGKDASDGVNAGWHVRGLDMALELRVQNGSGTETLSFSRGTDGQWNHFAIVFKAVGSRTLATIYVNGSRTASKELAYAVSAFQNTEPLTMGFNTSDTRMAFVNADMSDVRVWNKALDDNQIDELACTKWIGDDHALKANLVAYYTQFVNGNIWENTANTPAPDMTVSGHPNVSVLSNFKPCSTASAEVFLQNIDLFPQVFYWMDIPADDNWNLAGTVFLKNFENEFRK</sequence>
<name>A0A4U0NY32_9SPHI</name>
<dbReference type="OrthoDB" id="279982at2"/>
<dbReference type="Pfam" id="PF01663">
    <property type="entry name" value="Phosphodiest"/>
    <property type="match status" value="1"/>
</dbReference>
<reference evidence="1 2" key="1">
    <citation type="submission" date="2019-04" db="EMBL/GenBank/DDBJ databases">
        <title>Sphingobacterium olei sp. nov., isolated from oil-contaminated soil.</title>
        <authorList>
            <person name="Liu B."/>
        </authorList>
    </citation>
    <scope>NUCLEOTIDE SEQUENCE [LARGE SCALE GENOMIC DNA]</scope>
    <source>
        <strain evidence="1 2">HAL-9</strain>
    </source>
</reference>
<gene>
    <name evidence="1" type="ORF">FAZ15_12625</name>
</gene>
<accession>A0A4U0NY32</accession>
<evidence type="ECO:0000313" key="2">
    <source>
        <dbReference type="Proteomes" id="UP000306808"/>
    </source>
</evidence>
<dbReference type="Proteomes" id="UP000306808">
    <property type="component" value="Unassembled WGS sequence"/>
</dbReference>
<organism evidence="1 2">
    <name type="scientific">Sphingobacterium olei</name>
    <dbReference type="NCBI Taxonomy" id="2571155"/>
    <lineage>
        <taxon>Bacteria</taxon>
        <taxon>Pseudomonadati</taxon>
        <taxon>Bacteroidota</taxon>
        <taxon>Sphingobacteriia</taxon>
        <taxon>Sphingobacteriales</taxon>
        <taxon>Sphingobacteriaceae</taxon>
        <taxon>Sphingobacterium</taxon>
    </lineage>
</organism>